<sequence length="301" mass="35242">MEKTTGKHCLKRHKFGQDEEDFISNFKIVISDNLLSFNDSAHLEDEEKQYQFSTFLKHLSSEALVLTYAGIHGVTRDVEKKFHLILGIRNRLAARYHIDVYDVTAEMIHEERQELTVKDIKAALDFLDGRMSIDQMMEEDGIEGEAFEDKNNEGPELKNEVMDINVQKLFDLFLDRMSDIEKFFALIEIGCSEKYASMTVSQFSVDPVFINIVEADSRYAKNIKMGDVVIKRPDRHSYTDRDIELKDVKFVGGTVVRYQREQTRFRWAKLKEVISEDDILGNKSVEYFQEKWDELLNKYNY</sequence>
<keyword evidence="2" id="KW-1185">Reference proteome</keyword>
<dbReference type="Proteomes" id="UP000482209">
    <property type="component" value="Unassembled WGS sequence"/>
</dbReference>
<evidence type="ECO:0000313" key="1">
    <source>
        <dbReference type="EMBL" id="MSS64291.1"/>
    </source>
</evidence>
<proteinExistence type="predicted"/>
<protein>
    <submittedName>
        <fullName evidence="1">Uncharacterized protein</fullName>
    </submittedName>
</protein>
<evidence type="ECO:0000313" key="2">
    <source>
        <dbReference type="Proteomes" id="UP000482209"/>
    </source>
</evidence>
<organism evidence="1 2">
    <name type="scientific">Velocimicrobium porci</name>
    <dbReference type="NCBI Taxonomy" id="2606634"/>
    <lineage>
        <taxon>Bacteria</taxon>
        <taxon>Bacillati</taxon>
        <taxon>Bacillota</taxon>
        <taxon>Clostridia</taxon>
        <taxon>Lachnospirales</taxon>
        <taxon>Lachnospiraceae</taxon>
        <taxon>Velocimicrobium</taxon>
    </lineage>
</organism>
<accession>A0A6L5Y0R8</accession>
<reference evidence="1 2" key="1">
    <citation type="submission" date="2019-08" db="EMBL/GenBank/DDBJ databases">
        <title>In-depth cultivation of the pig gut microbiome towards novel bacterial diversity and tailored functional studies.</title>
        <authorList>
            <person name="Wylensek D."/>
            <person name="Hitch T.C.A."/>
            <person name="Clavel T."/>
        </authorList>
    </citation>
    <scope>NUCLEOTIDE SEQUENCE [LARGE SCALE GENOMIC DNA]</scope>
    <source>
        <strain evidence="1 2">WCA-693-APC-MOT-I</strain>
    </source>
</reference>
<dbReference type="AlphaFoldDB" id="A0A6L5Y0R8"/>
<gene>
    <name evidence="1" type="ORF">FYJ58_10470</name>
</gene>
<dbReference type="EMBL" id="VUMT01000016">
    <property type="protein sequence ID" value="MSS64291.1"/>
    <property type="molecule type" value="Genomic_DNA"/>
</dbReference>
<name>A0A6L5Y0R8_9FIRM</name>
<comment type="caution">
    <text evidence="1">The sequence shown here is derived from an EMBL/GenBank/DDBJ whole genome shotgun (WGS) entry which is preliminary data.</text>
</comment>